<dbReference type="PANTHER" id="PTHR31544">
    <property type="entry name" value="AIG2-LIKE PROTEIN D"/>
    <property type="match status" value="1"/>
</dbReference>
<feature type="region of interest" description="Disordered" evidence="2">
    <location>
        <begin position="17"/>
        <end position="42"/>
    </location>
</feature>
<keyword evidence="4" id="KW-1185">Reference proteome</keyword>
<accession>A0A9W9SQN0</accession>
<comment type="similarity">
    <text evidence="1">Belongs to the gamma-glutamylcyclotransferase family.</text>
</comment>
<protein>
    <recommendedName>
        <fullName evidence="5">Gamma-glutamylcyclotransferase AIG2-like domain-containing protein</fullName>
    </recommendedName>
</protein>
<dbReference type="PANTHER" id="PTHR31544:SF4">
    <property type="entry name" value="GAMMA-GLUTAMYLCYCLOTRANSFERASE-RELATED"/>
    <property type="match status" value="1"/>
</dbReference>
<reference evidence="3" key="1">
    <citation type="submission" date="2022-12" db="EMBL/GenBank/DDBJ databases">
        <authorList>
            <person name="Petersen C."/>
        </authorList>
    </citation>
    <scope>NUCLEOTIDE SEQUENCE</scope>
    <source>
        <strain evidence="3">IBT 3081</strain>
    </source>
</reference>
<comment type="caution">
    <text evidence="3">The sequence shown here is derived from an EMBL/GenBank/DDBJ whole genome shotgun (WGS) entry which is preliminary data.</text>
</comment>
<proteinExistence type="inferred from homology"/>
<evidence type="ECO:0000256" key="2">
    <source>
        <dbReference type="SAM" id="MobiDB-lite"/>
    </source>
</evidence>
<evidence type="ECO:0000313" key="3">
    <source>
        <dbReference type="EMBL" id="KAJ5382742.1"/>
    </source>
</evidence>
<dbReference type="AlphaFoldDB" id="A0A9W9SQN0"/>
<name>A0A9W9SQN0_9EURO</name>
<dbReference type="GeneID" id="81457566"/>
<dbReference type="InterPro" id="IPR045038">
    <property type="entry name" value="AIG2-like"/>
</dbReference>
<evidence type="ECO:0008006" key="5">
    <source>
        <dbReference type="Google" id="ProtNLM"/>
    </source>
</evidence>
<dbReference type="EMBL" id="JAPZBT010000001">
    <property type="protein sequence ID" value="KAJ5382742.1"/>
    <property type="molecule type" value="Genomic_DNA"/>
</dbReference>
<evidence type="ECO:0000256" key="1">
    <source>
        <dbReference type="ARBA" id="ARBA00008861"/>
    </source>
</evidence>
<organism evidence="3 4">
    <name type="scientific">Penicillium concentricum</name>
    <dbReference type="NCBI Taxonomy" id="293559"/>
    <lineage>
        <taxon>Eukaryota</taxon>
        <taxon>Fungi</taxon>
        <taxon>Dikarya</taxon>
        <taxon>Ascomycota</taxon>
        <taxon>Pezizomycotina</taxon>
        <taxon>Eurotiomycetes</taxon>
        <taxon>Eurotiomycetidae</taxon>
        <taxon>Eurotiales</taxon>
        <taxon>Aspergillaceae</taxon>
        <taxon>Penicillium</taxon>
    </lineage>
</organism>
<dbReference type="CDD" id="cd06661">
    <property type="entry name" value="GGCT_like"/>
    <property type="match status" value="1"/>
</dbReference>
<gene>
    <name evidence="3" type="ORF">N7517_000653</name>
</gene>
<dbReference type="RefSeq" id="XP_056582518.1">
    <property type="nucleotide sequence ID" value="XM_056718383.1"/>
</dbReference>
<sequence>MSDTRPSIMVRKFLQDDQSEDPNQYQTAFDGSASKSPEDGWPRDPFRQEYCFFYGTLMDPQTLSRVLKLSDPTHVLRCARVIGYKIRLWAPTLPFLMAQIDRLVAYETDKSQLRPCLIELLNDDDTEKTIEGVTFMWNGRQDELREGLFDLKQWKKEKQLSELD</sequence>
<dbReference type="InterPro" id="IPR013024">
    <property type="entry name" value="GGCT-like"/>
</dbReference>
<reference evidence="3" key="2">
    <citation type="journal article" date="2023" name="IMA Fungus">
        <title>Comparative genomic study of the Penicillium genus elucidates a diverse pangenome and 15 lateral gene transfer events.</title>
        <authorList>
            <person name="Petersen C."/>
            <person name="Sorensen T."/>
            <person name="Nielsen M.R."/>
            <person name="Sondergaard T.E."/>
            <person name="Sorensen J.L."/>
            <person name="Fitzpatrick D.A."/>
            <person name="Frisvad J.C."/>
            <person name="Nielsen K.L."/>
        </authorList>
    </citation>
    <scope>NUCLEOTIDE SEQUENCE</scope>
    <source>
        <strain evidence="3">IBT 3081</strain>
    </source>
</reference>
<dbReference type="OrthoDB" id="3262926at2759"/>
<evidence type="ECO:0000313" key="4">
    <source>
        <dbReference type="Proteomes" id="UP001147752"/>
    </source>
</evidence>
<dbReference type="Proteomes" id="UP001147752">
    <property type="component" value="Unassembled WGS sequence"/>
</dbReference>
<dbReference type="Gene3D" id="3.10.490.10">
    <property type="entry name" value="Gamma-glutamyl cyclotransferase-like"/>
    <property type="match status" value="1"/>
</dbReference>
<feature type="compositionally biased region" description="Polar residues" evidence="2">
    <location>
        <begin position="21"/>
        <end position="35"/>
    </location>
</feature>